<sequence length="177" mass="20592">MKELSLGETYNKTYVAIPITESPLFSWVQSINGNKKFYHITILFLGKIEEEMFPKIKEAMLSIPESGSFIPIIPEKLGFLGEKRGLFALKIKRTDELEKIRETLDKALPKNEWSNFNFLPHVTIKTAKRGEFSKHDRERLLEIYDRSKLLDPYKAETVGLYYRTEEGSTALLFKKKL</sequence>
<organism evidence="1 2">
    <name type="scientific">Candidatus Woesebacteria bacterium GW2011_GWB1_40_12</name>
    <dbReference type="NCBI Taxonomy" id="1618576"/>
    <lineage>
        <taxon>Bacteria</taxon>
        <taxon>Candidatus Woeseibacteriota</taxon>
    </lineage>
</organism>
<evidence type="ECO:0008006" key="3">
    <source>
        <dbReference type="Google" id="ProtNLM"/>
    </source>
</evidence>
<dbReference type="Gene3D" id="3.90.1140.10">
    <property type="entry name" value="Cyclic phosphodiesterase"/>
    <property type="match status" value="1"/>
</dbReference>
<dbReference type="InterPro" id="IPR009097">
    <property type="entry name" value="Cyclic_Pdiesterase"/>
</dbReference>
<name>A0A0G0QMW0_9BACT</name>
<protein>
    <recommendedName>
        <fullName evidence="3">2'-5' RNA ligase</fullName>
    </recommendedName>
</protein>
<dbReference type="AlphaFoldDB" id="A0A0G0QMW0"/>
<dbReference type="Pfam" id="PF13563">
    <property type="entry name" value="2_5_RNA_ligase2"/>
    <property type="match status" value="1"/>
</dbReference>
<dbReference type="SUPFAM" id="SSF55144">
    <property type="entry name" value="LigT-like"/>
    <property type="match status" value="1"/>
</dbReference>
<proteinExistence type="predicted"/>
<reference evidence="1 2" key="1">
    <citation type="journal article" date="2015" name="Nature">
        <title>rRNA introns, odd ribosomes, and small enigmatic genomes across a large radiation of phyla.</title>
        <authorList>
            <person name="Brown C.T."/>
            <person name="Hug L.A."/>
            <person name="Thomas B.C."/>
            <person name="Sharon I."/>
            <person name="Castelle C.J."/>
            <person name="Singh A."/>
            <person name="Wilkins M.J."/>
            <person name="Williams K.H."/>
            <person name="Banfield J.F."/>
        </authorList>
    </citation>
    <scope>NUCLEOTIDE SEQUENCE [LARGE SCALE GENOMIC DNA]</scope>
</reference>
<dbReference type="Proteomes" id="UP000034215">
    <property type="component" value="Unassembled WGS sequence"/>
</dbReference>
<gene>
    <name evidence="1" type="ORF">UT76_C0027G0005</name>
</gene>
<dbReference type="EMBL" id="LBYA01000027">
    <property type="protein sequence ID" value="KKR41754.1"/>
    <property type="molecule type" value="Genomic_DNA"/>
</dbReference>
<comment type="caution">
    <text evidence="1">The sequence shown here is derived from an EMBL/GenBank/DDBJ whole genome shotgun (WGS) entry which is preliminary data.</text>
</comment>
<accession>A0A0G0QMW0</accession>
<evidence type="ECO:0000313" key="2">
    <source>
        <dbReference type="Proteomes" id="UP000034215"/>
    </source>
</evidence>
<evidence type="ECO:0000313" key="1">
    <source>
        <dbReference type="EMBL" id="KKR41754.1"/>
    </source>
</evidence>